<dbReference type="HOGENOM" id="CLU_1532919_0_0_1"/>
<dbReference type="GeneID" id="18929188"/>
<proteinExistence type="predicted"/>
<feature type="compositionally biased region" description="Low complexity" evidence="5">
    <location>
        <begin position="115"/>
        <end position="140"/>
    </location>
</feature>
<keyword evidence="2" id="KW-0964">Secreted</keyword>
<comment type="subcellular location">
    <subcellularLocation>
        <location evidence="1">Secreted</location>
    </subcellularLocation>
</comment>
<name>F4R3L1_MELLP</name>
<keyword evidence="3 6" id="KW-0732">Signal</keyword>
<dbReference type="Pfam" id="PF05730">
    <property type="entry name" value="CFEM"/>
    <property type="match status" value="1"/>
</dbReference>
<gene>
    <name evidence="8" type="ORF">MELLADRAFT_58459</name>
</gene>
<dbReference type="EMBL" id="GL883090">
    <property type="protein sequence ID" value="EGG13147.1"/>
    <property type="molecule type" value="Genomic_DNA"/>
</dbReference>
<dbReference type="AlphaFoldDB" id="F4R3L1"/>
<organism evidence="9">
    <name type="scientific">Melampsora larici-populina (strain 98AG31 / pathotype 3-4-7)</name>
    <name type="common">Poplar leaf rust fungus</name>
    <dbReference type="NCBI Taxonomy" id="747676"/>
    <lineage>
        <taxon>Eukaryota</taxon>
        <taxon>Fungi</taxon>
        <taxon>Dikarya</taxon>
        <taxon>Basidiomycota</taxon>
        <taxon>Pucciniomycotina</taxon>
        <taxon>Pucciniomycetes</taxon>
        <taxon>Pucciniales</taxon>
        <taxon>Melampsoraceae</taxon>
        <taxon>Melampsora</taxon>
    </lineage>
</organism>
<dbReference type="VEuPathDB" id="FungiDB:MELLADRAFT_58459"/>
<keyword evidence="9" id="KW-1185">Reference proteome</keyword>
<feature type="domain" description="CFEM" evidence="7">
    <location>
        <begin position="19"/>
        <end position="131"/>
    </location>
</feature>
<keyword evidence="4" id="KW-1015">Disulfide bond</keyword>
<evidence type="ECO:0000259" key="7">
    <source>
        <dbReference type="PROSITE" id="PS52012"/>
    </source>
</evidence>
<evidence type="ECO:0000256" key="6">
    <source>
        <dbReference type="SAM" id="SignalP"/>
    </source>
</evidence>
<dbReference type="OrthoDB" id="4505683at2759"/>
<protein>
    <submittedName>
        <fullName evidence="8">Secreted protein</fullName>
    </submittedName>
</protein>
<dbReference type="InParanoid" id="F4R3L1"/>
<dbReference type="KEGG" id="mlr:MELLADRAFT_58459"/>
<reference evidence="9" key="1">
    <citation type="journal article" date="2011" name="Proc. Natl. Acad. Sci. U.S.A.">
        <title>Obligate biotrophy features unraveled by the genomic analysis of rust fungi.</title>
        <authorList>
            <person name="Duplessis S."/>
            <person name="Cuomo C.A."/>
            <person name="Lin Y.-C."/>
            <person name="Aerts A."/>
            <person name="Tisserant E."/>
            <person name="Veneault-Fourrey C."/>
            <person name="Joly D.L."/>
            <person name="Hacquard S."/>
            <person name="Amselem J."/>
            <person name="Cantarel B.L."/>
            <person name="Chiu R."/>
            <person name="Coutinho P.M."/>
            <person name="Feau N."/>
            <person name="Field M."/>
            <person name="Frey P."/>
            <person name="Gelhaye E."/>
            <person name="Goldberg J."/>
            <person name="Grabherr M.G."/>
            <person name="Kodira C.D."/>
            <person name="Kohler A."/>
            <person name="Kuees U."/>
            <person name="Lindquist E.A."/>
            <person name="Lucas S.M."/>
            <person name="Mago R."/>
            <person name="Mauceli E."/>
            <person name="Morin E."/>
            <person name="Murat C."/>
            <person name="Pangilinan J.L."/>
            <person name="Park R."/>
            <person name="Pearson M."/>
            <person name="Quesneville H."/>
            <person name="Rouhier N."/>
            <person name="Sakthikumar S."/>
            <person name="Salamov A.A."/>
            <person name="Schmutz J."/>
            <person name="Selles B."/>
            <person name="Shapiro H."/>
            <person name="Tanguay P."/>
            <person name="Tuskan G.A."/>
            <person name="Henrissat B."/>
            <person name="Van de Peer Y."/>
            <person name="Rouze P."/>
            <person name="Ellis J.G."/>
            <person name="Dodds P.N."/>
            <person name="Schein J.E."/>
            <person name="Zhong S."/>
            <person name="Hamelin R.C."/>
            <person name="Grigoriev I.V."/>
            <person name="Szabo L.J."/>
            <person name="Martin F."/>
        </authorList>
    </citation>
    <scope>NUCLEOTIDE SEQUENCE [LARGE SCALE GENOMIC DNA]</scope>
    <source>
        <strain evidence="9">98AG31 / pathotype 3-4-7</strain>
    </source>
</reference>
<sequence length="175" mass="16986">MLAFFTVSLIPALAAGALVARDNSTTGGGAAGNAAAIANAAANLPKCAVACTLKVAPLTKCTNPADLACSCTDQDFEAQVLACYKKDCNATELNATVTIGAATCVAAGHPVATPGVTNSTGSSNTTSYVGTGTGTAAPAPGANPPPTSDANTQVPVFGVALFSAAFYALVSSTLA</sequence>
<evidence type="ECO:0000256" key="3">
    <source>
        <dbReference type="ARBA" id="ARBA00022729"/>
    </source>
</evidence>
<evidence type="ECO:0000313" key="8">
    <source>
        <dbReference type="EMBL" id="EGG13147.1"/>
    </source>
</evidence>
<dbReference type="GO" id="GO:0005576">
    <property type="term" value="C:extracellular region"/>
    <property type="evidence" value="ECO:0007669"/>
    <property type="project" value="UniProtKB-SubCell"/>
</dbReference>
<dbReference type="PROSITE" id="PS52012">
    <property type="entry name" value="CFEM"/>
    <property type="match status" value="1"/>
</dbReference>
<evidence type="ECO:0000313" key="9">
    <source>
        <dbReference type="Proteomes" id="UP000001072"/>
    </source>
</evidence>
<feature type="region of interest" description="Disordered" evidence="5">
    <location>
        <begin position="115"/>
        <end position="149"/>
    </location>
</feature>
<evidence type="ECO:0000256" key="1">
    <source>
        <dbReference type="ARBA" id="ARBA00004613"/>
    </source>
</evidence>
<feature type="chain" id="PRO_5003314756" evidence="6">
    <location>
        <begin position="17"/>
        <end position="175"/>
    </location>
</feature>
<accession>F4R3L1</accession>
<evidence type="ECO:0000256" key="2">
    <source>
        <dbReference type="ARBA" id="ARBA00022525"/>
    </source>
</evidence>
<dbReference type="RefSeq" id="XP_007404085.1">
    <property type="nucleotide sequence ID" value="XM_007404023.1"/>
</dbReference>
<evidence type="ECO:0000256" key="4">
    <source>
        <dbReference type="ARBA" id="ARBA00023157"/>
    </source>
</evidence>
<dbReference type="Proteomes" id="UP000001072">
    <property type="component" value="Unassembled WGS sequence"/>
</dbReference>
<dbReference type="InterPro" id="IPR008427">
    <property type="entry name" value="Extracellular_membr_CFEM_dom"/>
</dbReference>
<evidence type="ECO:0000256" key="5">
    <source>
        <dbReference type="SAM" id="MobiDB-lite"/>
    </source>
</evidence>
<feature type="signal peptide" evidence="6">
    <location>
        <begin position="1"/>
        <end position="16"/>
    </location>
</feature>